<feature type="transmembrane region" description="Helical" evidence="6">
    <location>
        <begin position="148"/>
        <end position="169"/>
    </location>
</feature>
<comment type="subcellular location">
    <subcellularLocation>
        <location evidence="1">Membrane</location>
        <topology evidence="1">Multi-pass membrane protein</topology>
    </subcellularLocation>
</comment>
<feature type="transmembrane region" description="Helical" evidence="6">
    <location>
        <begin position="26"/>
        <end position="44"/>
    </location>
</feature>
<dbReference type="Pfam" id="PF05875">
    <property type="entry name" value="Ceramidase"/>
    <property type="match status" value="1"/>
</dbReference>
<keyword evidence="5 6" id="KW-0472">Membrane</keyword>
<feature type="transmembrane region" description="Helical" evidence="6">
    <location>
        <begin position="215"/>
        <end position="232"/>
    </location>
</feature>
<comment type="caution">
    <text evidence="7">The sequence shown here is derived from an EMBL/GenBank/DDBJ whole genome shotgun (WGS) entry which is preliminary data.</text>
</comment>
<name>A0ABW3J9I4_9HYPH</name>
<evidence type="ECO:0000256" key="6">
    <source>
        <dbReference type="SAM" id="Phobius"/>
    </source>
</evidence>
<evidence type="ECO:0000256" key="5">
    <source>
        <dbReference type="ARBA" id="ARBA00023136"/>
    </source>
</evidence>
<evidence type="ECO:0000313" key="7">
    <source>
        <dbReference type="EMBL" id="MFD0986941.1"/>
    </source>
</evidence>
<sequence length="256" mass="26907">MALSDHVYNYCERGQDPGLWAEPLNAVTNGGFLLAAIVALGLLLRRPAASRSADHYLLIALVFIIGLGSLAFHLFATKATGLADTIPIGLFMLIYLAFALNRLLQVPPGWTTLLVIAFAGVGAAAMQLRCFDGGIGFPGEGSDAGPCLNGSVGYLPALCAMLIVGGLVWARGMAAGKLILWAALVFTVSVTFRSLDMALCGSLVYDGHEIGTHFVWHLLNAVTLFLLLLASFRAGESSAAPRAPISARDEDGGSFL</sequence>
<protein>
    <submittedName>
        <fullName evidence="7">Ceramidase domain-containing protein</fullName>
    </submittedName>
</protein>
<reference evidence="8" key="1">
    <citation type="journal article" date="2019" name="Int. J. Syst. Evol. Microbiol.">
        <title>The Global Catalogue of Microorganisms (GCM) 10K type strain sequencing project: providing services to taxonomists for standard genome sequencing and annotation.</title>
        <authorList>
            <consortium name="The Broad Institute Genomics Platform"/>
            <consortium name="The Broad Institute Genome Sequencing Center for Infectious Disease"/>
            <person name="Wu L."/>
            <person name="Ma J."/>
        </authorList>
    </citation>
    <scope>NUCLEOTIDE SEQUENCE [LARGE SCALE GENOMIC DNA]</scope>
    <source>
        <strain evidence="8">CCUG 61697</strain>
    </source>
</reference>
<evidence type="ECO:0000256" key="3">
    <source>
        <dbReference type="ARBA" id="ARBA00022801"/>
    </source>
</evidence>
<accession>A0ABW3J9I4</accession>
<organism evidence="7 8">
    <name type="scientific">Methyloligella solikamskensis</name>
    <dbReference type="NCBI Taxonomy" id="1177756"/>
    <lineage>
        <taxon>Bacteria</taxon>
        <taxon>Pseudomonadati</taxon>
        <taxon>Pseudomonadota</taxon>
        <taxon>Alphaproteobacteria</taxon>
        <taxon>Hyphomicrobiales</taxon>
        <taxon>Hyphomicrobiaceae</taxon>
        <taxon>Methyloligella</taxon>
    </lineage>
</organism>
<keyword evidence="8" id="KW-1185">Reference proteome</keyword>
<evidence type="ECO:0000256" key="4">
    <source>
        <dbReference type="ARBA" id="ARBA00022989"/>
    </source>
</evidence>
<dbReference type="InterPro" id="IPR008901">
    <property type="entry name" value="ACER"/>
</dbReference>
<evidence type="ECO:0000256" key="2">
    <source>
        <dbReference type="ARBA" id="ARBA00022692"/>
    </source>
</evidence>
<evidence type="ECO:0000256" key="1">
    <source>
        <dbReference type="ARBA" id="ARBA00004141"/>
    </source>
</evidence>
<proteinExistence type="predicted"/>
<feature type="transmembrane region" description="Helical" evidence="6">
    <location>
        <begin position="110"/>
        <end position="128"/>
    </location>
</feature>
<keyword evidence="4 6" id="KW-1133">Transmembrane helix</keyword>
<dbReference type="EMBL" id="JBHTJO010000001">
    <property type="protein sequence ID" value="MFD0986941.1"/>
    <property type="molecule type" value="Genomic_DNA"/>
</dbReference>
<feature type="transmembrane region" description="Helical" evidence="6">
    <location>
        <begin position="178"/>
        <end position="195"/>
    </location>
</feature>
<evidence type="ECO:0000313" key="8">
    <source>
        <dbReference type="Proteomes" id="UP001597102"/>
    </source>
</evidence>
<dbReference type="RefSeq" id="WP_379088000.1">
    <property type="nucleotide sequence ID" value="NZ_JBHTJO010000001.1"/>
</dbReference>
<feature type="transmembrane region" description="Helical" evidence="6">
    <location>
        <begin position="81"/>
        <end position="98"/>
    </location>
</feature>
<keyword evidence="2 6" id="KW-0812">Transmembrane</keyword>
<gene>
    <name evidence="7" type="ORF">ACFQ2F_07490</name>
</gene>
<feature type="transmembrane region" description="Helical" evidence="6">
    <location>
        <begin position="56"/>
        <end position="75"/>
    </location>
</feature>
<dbReference type="Proteomes" id="UP001597102">
    <property type="component" value="Unassembled WGS sequence"/>
</dbReference>
<keyword evidence="3" id="KW-0378">Hydrolase</keyword>